<feature type="domain" description="HTH cro/C1-type" evidence="1">
    <location>
        <begin position="11"/>
        <end position="66"/>
    </location>
</feature>
<evidence type="ECO:0000313" key="2">
    <source>
        <dbReference type="EMBL" id="MBE5919706.1"/>
    </source>
</evidence>
<dbReference type="SUPFAM" id="SSF47413">
    <property type="entry name" value="lambda repressor-like DNA-binding domains"/>
    <property type="match status" value="1"/>
</dbReference>
<comment type="caution">
    <text evidence="2">The sequence shown here is derived from an EMBL/GenBank/DDBJ whole genome shotgun (WGS) entry which is preliminary data.</text>
</comment>
<dbReference type="Pfam" id="PF13443">
    <property type="entry name" value="HTH_26"/>
    <property type="match status" value="1"/>
</dbReference>
<evidence type="ECO:0000259" key="1">
    <source>
        <dbReference type="PROSITE" id="PS50943"/>
    </source>
</evidence>
<dbReference type="Gene3D" id="1.10.260.40">
    <property type="entry name" value="lambda repressor-like DNA-binding domains"/>
    <property type="match status" value="1"/>
</dbReference>
<evidence type="ECO:0000313" key="3">
    <source>
        <dbReference type="Proteomes" id="UP000766246"/>
    </source>
</evidence>
<dbReference type="PROSITE" id="PS50943">
    <property type="entry name" value="HTH_CROC1"/>
    <property type="match status" value="1"/>
</dbReference>
<dbReference type="CDD" id="cd00093">
    <property type="entry name" value="HTH_XRE"/>
    <property type="match status" value="1"/>
</dbReference>
<dbReference type="GO" id="GO:0003677">
    <property type="term" value="F:DNA binding"/>
    <property type="evidence" value="ECO:0007669"/>
    <property type="project" value="InterPro"/>
</dbReference>
<organism evidence="2 3">
    <name type="scientific">Pseudobutyrivibrio ruminis</name>
    <dbReference type="NCBI Taxonomy" id="46206"/>
    <lineage>
        <taxon>Bacteria</taxon>
        <taxon>Bacillati</taxon>
        <taxon>Bacillota</taxon>
        <taxon>Clostridia</taxon>
        <taxon>Lachnospirales</taxon>
        <taxon>Lachnospiraceae</taxon>
        <taxon>Pseudobutyrivibrio</taxon>
    </lineage>
</organism>
<dbReference type="AlphaFoldDB" id="A0A927U7F8"/>
<gene>
    <name evidence="2" type="ORF">E7272_07650</name>
</gene>
<protein>
    <submittedName>
        <fullName evidence="2">Helix-turn-helix transcriptional regulator</fullName>
    </submittedName>
</protein>
<accession>A0A927U7F8</accession>
<name>A0A927U7F8_9FIRM</name>
<dbReference type="InterPro" id="IPR001387">
    <property type="entry name" value="Cro/C1-type_HTH"/>
</dbReference>
<dbReference type="InterPro" id="IPR010982">
    <property type="entry name" value="Lambda_DNA-bd_dom_sf"/>
</dbReference>
<dbReference type="EMBL" id="SVER01000017">
    <property type="protein sequence ID" value="MBE5919706.1"/>
    <property type="molecule type" value="Genomic_DNA"/>
</dbReference>
<proteinExistence type="predicted"/>
<sequence>MNIKEICKKRVEGLLEEKNMTINALAERAGVRPSTIYSFMDEKRKEVKLDTIESICRGLDISISEFFDNDNFKNK</sequence>
<reference evidence="2" key="1">
    <citation type="submission" date="2019-04" db="EMBL/GenBank/DDBJ databases">
        <title>Evolution of Biomass-Degrading Anaerobic Consortia Revealed by Metagenomics.</title>
        <authorList>
            <person name="Peng X."/>
        </authorList>
    </citation>
    <scope>NUCLEOTIDE SEQUENCE</scope>
    <source>
        <strain evidence="2">SIG311</strain>
    </source>
</reference>
<dbReference type="SMART" id="SM00530">
    <property type="entry name" value="HTH_XRE"/>
    <property type="match status" value="1"/>
</dbReference>
<dbReference type="Proteomes" id="UP000766246">
    <property type="component" value="Unassembled WGS sequence"/>
</dbReference>